<accession>A0AAD7V2W9</accession>
<sequence length="526" mass="61548">MSTQVSTRHTIQRNNTMGPSTAIQDWELERVMTLSQLAHYQERVELLEKKAEGDKKMYDKHRLSLLREVKLKDSLAEKRIRDMEQEFLEQIHCMQLVLEQEKKEHEDHVKDLRDHYELLLQTEQKKHERRISGFQQRLNAKTSEYAQLVESNIRFQACSPPPPTHHQHLAYPPSPTSLDSASSQGDSEEESTIRLLQERLISLQTVHEQEKREWQAQLDAQQCELQQLRDQLKQLKDTNQQPQPSQPPSSSPNEYYLKGAQQVYEKRLQSMEQKYEQKTRQIKESYRGDLAAMKDRFLFESQQVAMQHEARVQNLVSEHQHMIQEMKDEHENEVEVLRIEHQAALAEREREHEEDLERAITSCEQQWQQKVNDLEASMSKDQLAIRKHWETRVEKAASARQAEHVRLQGELQVVKDRLGREIERRRGIQATLDKAVEEHKHTRKRVGIATEECRKLQRQQTQAHKLAGDLVLITDDAVDVQRTSLVDLLHKAVSNVSNIHARQCILEQNAEASSSSFLGLSFASFF</sequence>
<name>A0AAD7V2W9_9FUNG</name>
<feature type="region of interest" description="Disordered" evidence="2">
    <location>
        <begin position="156"/>
        <end position="192"/>
    </location>
</feature>
<dbReference type="AlphaFoldDB" id="A0AAD7V2W9"/>
<dbReference type="GeneID" id="83213439"/>
<gene>
    <name evidence="3" type="ORF">O0I10_006027</name>
</gene>
<evidence type="ECO:0000313" key="3">
    <source>
        <dbReference type="EMBL" id="KAJ8658344.1"/>
    </source>
</evidence>
<dbReference type="RefSeq" id="XP_058343257.1">
    <property type="nucleotide sequence ID" value="XM_058486062.1"/>
</dbReference>
<proteinExistence type="predicted"/>
<feature type="region of interest" description="Disordered" evidence="2">
    <location>
        <begin position="236"/>
        <end position="255"/>
    </location>
</feature>
<dbReference type="Proteomes" id="UP001234581">
    <property type="component" value="Unassembled WGS sequence"/>
</dbReference>
<dbReference type="EMBL" id="JARTCD010000025">
    <property type="protein sequence ID" value="KAJ8658344.1"/>
    <property type="molecule type" value="Genomic_DNA"/>
</dbReference>
<protein>
    <submittedName>
        <fullName evidence="3">Uncharacterized protein</fullName>
    </submittedName>
</protein>
<comment type="caution">
    <text evidence="3">The sequence shown here is derived from an EMBL/GenBank/DDBJ whole genome shotgun (WGS) entry which is preliminary data.</text>
</comment>
<feature type="compositionally biased region" description="Polar residues" evidence="2">
    <location>
        <begin position="176"/>
        <end position="185"/>
    </location>
</feature>
<organism evidence="3 4">
    <name type="scientific">Lichtheimia ornata</name>
    <dbReference type="NCBI Taxonomy" id="688661"/>
    <lineage>
        <taxon>Eukaryota</taxon>
        <taxon>Fungi</taxon>
        <taxon>Fungi incertae sedis</taxon>
        <taxon>Mucoromycota</taxon>
        <taxon>Mucoromycotina</taxon>
        <taxon>Mucoromycetes</taxon>
        <taxon>Mucorales</taxon>
        <taxon>Lichtheimiaceae</taxon>
        <taxon>Lichtheimia</taxon>
    </lineage>
</organism>
<feature type="coiled-coil region" evidence="1">
    <location>
        <begin position="327"/>
        <end position="366"/>
    </location>
</feature>
<evidence type="ECO:0000256" key="2">
    <source>
        <dbReference type="SAM" id="MobiDB-lite"/>
    </source>
</evidence>
<keyword evidence="1" id="KW-0175">Coiled coil</keyword>
<keyword evidence="4" id="KW-1185">Reference proteome</keyword>
<feature type="coiled-coil region" evidence="1">
    <location>
        <begin position="37"/>
        <end position="86"/>
    </location>
</feature>
<reference evidence="3 4" key="1">
    <citation type="submission" date="2023-03" db="EMBL/GenBank/DDBJ databases">
        <title>Genome sequence of Lichtheimia ornata CBS 291.66.</title>
        <authorList>
            <person name="Mohabir J.T."/>
            <person name="Shea T.P."/>
            <person name="Kurbessoian T."/>
            <person name="Berby B."/>
            <person name="Fontaine J."/>
            <person name="Livny J."/>
            <person name="Gnirke A."/>
            <person name="Stajich J.E."/>
            <person name="Cuomo C.A."/>
        </authorList>
    </citation>
    <scope>NUCLEOTIDE SEQUENCE [LARGE SCALE GENOMIC DNA]</scope>
    <source>
        <strain evidence="3">CBS 291.66</strain>
    </source>
</reference>
<evidence type="ECO:0000313" key="4">
    <source>
        <dbReference type="Proteomes" id="UP001234581"/>
    </source>
</evidence>
<evidence type="ECO:0000256" key="1">
    <source>
        <dbReference type="SAM" id="Coils"/>
    </source>
</evidence>